<sequence>MTELAYQETLSCVQCGYCLPTCPTYITFKKETHSPRGRINLVKMAAEGKITYDDMTEAIDLCLGCRACETACPTNVQYGKILESAIEVLAKHKDEQLKSRVKTMKAFLFNQVVPNEHIRKVLGTGLAFYQKTGLQKVAQKMGVLHVLPENLHAFETILPSVEGPIKRAKRERFYEAVTPQPVLKVGFFVGCIMDTMFSSINTLSMKLLQQAGCQVTVIQEQGCCGALHQHSGLSNKTQELAKRNIEAFERYDFDYVVNSIGGCGAMLGEYPQLLADSPEWLERAERFSKKSVDISVILSQLTLPFKKSLPYKVTYQPSCHMTNVQKRVNEPLQMVQNIPGIDFISLPEAHMCCGSAGIYNIVRYKHSMKILDEKMKHVEALAQQPNIIVTTNPGCHLQMKLGVEREGLSQEIRVVHLVELLAEACGIEA</sequence>
<dbReference type="AlphaFoldDB" id="A0A0A3ID45"/>
<dbReference type="InterPro" id="IPR012257">
    <property type="entry name" value="Glc_ox_4Fe-4S"/>
</dbReference>
<keyword evidence="9" id="KW-1185">Reference proteome</keyword>
<proteinExistence type="predicted"/>
<dbReference type="GO" id="GO:0019154">
    <property type="term" value="F:glycolate dehydrogenase activity"/>
    <property type="evidence" value="ECO:0007669"/>
    <property type="project" value="UniProtKB-EC"/>
</dbReference>
<evidence type="ECO:0000256" key="1">
    <source>
        <dbReference type="ARBA" id="ARBA00022485"/>
    </source>
</evidence>
<dbReference type="InterPro" id="IPR004017">
    <property type="entry name" value="Cys_rich_dom"/>
</dbReference>
<accession>A0A0A3ID45</accession>
<evidence type="ECO:0000256" key="2">
    <source>
        <dbReference type="ARBA" id="ARBA00022723"/>
    </source>
</evidence>
<comment type="catalytic activity">
    <reaction evidence="6">
        <text>glycolate + A = glyoxylate + AH2</text>
        <dbReference type="Rhea" id="RHEA:21264"/>
        <dbReference type="ChEBI" id="CHEBI:13193"/>
        <dbReference type="ChEBI" id="CHEBI:17499"/>
        <dbReference type="ChEBI" id="CHEBI:29805"/>
        <dbReference type="ChEBI" id="CHEBI:36655"/>
        <dbReference type="EC" id="1.1.99.14"/>
    </reaction>
</comment>
<dbReference type="EMBL" id="JPVP01000059">
    <property type="protein sequence ID" value="KGR82696.1"/>
    <property type="molecule type" value="Genomic_DNA"/>
</dbReference>
<evidence type="ECO:0000256" key="5">
    <source>
        <dbReference type="ARBA" id="ARBA00023014"/>
    </source>
</evidence>
<evidence type="ECO:0000313" key="8">
    <source>
        <dbReference type="EMBL" id="KGR82696.1"/>
    </source>
</evidence>
<dbReference type="Pfam" id="PF02754">
    <property type="entry name" value="CCG"/>
    <property type="match status" value="2"/>
</dbReference>
<dbReference type="Pfam" id="PF13183">
    <property type="entry name" value="Fer4_8"/>
    <property type="match status" value="1"/>
</dbReference>
<dbReference type="STRING" id="1220589.CD32_17740"/>
<dbReference type="eggNOG" id="COG0247">
    <property type="taxonomic scope" value="Bacteria"/>
</dbReference>
<dbReference type="Proteomes" id="UP000030437">
    <property type="component" value="Unassembled WGS sequence"/>
</dbReference>
<keyword evidence="6" id="KW-0813">Transport</keyword>
<keyword evidence="3" id="KW-0677">Repeat</keyword>
<dbReference type="GO" id="GO:0051539">
    <property type="term" value="F:4 iron, 4 sulfur cluster binding"/>
    <property type="evidence" value="ECO:0007669"/>
    <property type="project" value="UniProtKB-UniRule"/>
</dbReference>
<dbReference type="RefSeq" id="WP_036157109.1">
    <property type="nucleotide sequence ID" value="NZ_AVCX01000002.1"/>
</dbReference>
<evidence type="ECO:0000256" key="4">
    <source>
        <dbReference type="ARBA" id="ARBA00023004"/>
    </source>
</evidence>
<dbReference type="PROSITE" id="PS00198">
    <property type="entry name" value="4FE4S_FER_1"/>
    <property type="match status" value="1"/>
</dbReference>
<protein>
    <recommendedName>
        <fullName evidence="6">Glycolate oxidase iron-sulfur subunit</fullName>
        <ecNumber evidence="6">1.1.99.14</ecNumber>
    </recommendedName>
</protein>
<dbReference type="InterPro" id="IPR017896">
    <property type="entry name" value="4Fe4S_Fe-S-bd"/>
</dbReference>
<keyword evidence="2 6" id="KW-0479">Metal-binding</keyword>
<comment type="function">
    <text evidence="6">Component of a complex that catalyzes the oxidation of glycolate to glyoxylate.</text>
</comment>
<organism evidence="8 9">
    <name type="scientific">Lysinibacillus odysseyi 34hs-1 = NBRC 100172</name>
    <dbReference type="NCBI Taxonomy" id="1220589"/>
    <lineage>
        <taxon>Bacteria</taxon>
        <taxon>Bacillati</taxon>
        <taxon>Bacillota</taxon>
        <taxon>Bacilli</taxon>
        <taxon>Bacillales</taxon>
        <taxon>Bacillaceae</taxon>
        <taxon>Lysinibacillus</taxon>
    </lineage>
</organism>
<dbReference type="InterPro" id="IPR009051">
    <property type="entry name" value="Helical_ferredxn"/>
</dbReference>
<dbReference type="PIRSF" id="PIRSF000139">
    <property type="entry name" value="Glc_ox_4Fe-4S"/>
    <property type="match status" value="1"/>
</dbReference>
<dbReference type="PROSITE" id="PS51379">
    <property type="entry name" value="4FE4S_FER_2"/>
    <property type="match status" value="2"/>
</dbReference>
<evidence type="ECO:0000256" key="3">
    <source>
        <dbReference type="ARBA" id="ARBA00022737"/>
    </source>
</evidence>
<feature type="domain" description="4Fe-4S ferredoxin-type" evidence="7">
    <location>
        <begin position="52"/>
        <end position="76"/>
    </location>
</feature>
<evidence type="ECO:0000256" key="6">
    <source>
        <dbReference type="PIRNR" id="PIRNR000139"/>
    </source>
</evidence>
<feature type="domain" description="4Fe-4S ferredoxin-type" evidence="7">
    <location>
        <begin position="2"/>
        <end position="31"/>
    </location>
</feature>
<comment type="cofactor">
    <cofactor evidence="6">
        <name>[4Fe-4S] cluster</name>
        <dbReference type="ChEBI" id="CHEBI:49883"/>
    </cofactor>
    <text evidence="6">Binds 2 [4Fe-4S] clusters.</text>
</comment>
<comment type="catalytic activity">
    <reaction evidence="6">
        <text>(R)-lactate + A = pyruvate + AH2</text>
        <dbReference type="Rhea" id="RHEA:15089"/>
        <dbReference type="ChEBI" id="CHEBI:13193"/>
        <dbReference type="ChEBI" id="CHEBI:15361"/>
        <dbReference type="ChEBI" id="CHEBI:16004"/>
        <dbReference type="ChEBI" id="CHEBI:17499"/>
    </reaction>
</comment>
<reference evidence="8 9" key="1">
    <citation type="submission" date="2014-02" db="EMBL/GenBank/DDBJ databases">
        <title>Draft genome sequence of Lysinibacillus odysseyi NBRC 100172.</title>
        <authorList>
            <person name="Zhang F."/>
            <person name="Wang G."/>
            <person name="Zhang L."/>
        </authorList>
    </citation>
    <scope>NUCLEOTIDE SEQUENCE [LARGE SCALE GENOMIC DNA]</scope>
    <source>
        <strain evidence="8 9">NBRC 100172</strain>
    </source>
</reference>
<name>A0A0A3ID45_9BACI</name>
<keyword evidence="4 6" id="KW-0408">Iron</keyword>
<gene>
    <name evidence="8" type="ORF">CD32_17740</name>
</gene>
<comment type="caution">
    <text evidence="8">The sequence shown here is derived from an EMBL/GenBank/DDBJ whole genome shotgun (WGS) entry which is preliminary data.</text>
</comment>
<keyword evidence="1 6" id="KW-0004">4Fe-4S</keyword>
<dbReference type="PANTHER" id="PTHR32479">
    <property type="entry name" value="GLYCOLATE OXIDASE IRON-SULFUR SUBUNIT"/>
    <property type="match status" value="1"/>
</dbReference>
<keyword evidence="6" id="KW-0249">Electron transport</keyword>
<dbReference type="SUPFAM" id="SSF54862">
    <property type="entry name" value="4Fe-4S ferredoxins"/>
    <property type="match status" value="1"/>
</dbReference>
<dbReference type="PANTHER" id="PTHR32479:SF17">
    <property type="entry name" value="GLYCOLATE OXIDASE IRON-SULFUR SUBUNIT"/>
    <property type="match status" value="1"/>
</dbReference>
<dbReference type="EC" id="1.1.99.14" evidence="6"/>
<dbReference type="InterPro" id="IPR017900">
    <property type="entry name" value="4Fe4S_Fe_S_CS"/>
</dbReference>
<dbReference type="GO" id="GO:0046872">
    <property type="term" value="F:metal ion binding"/>
    <property type="evidence" value="ECO:0007669"/>
    <property type="project" value="UniProtKB-UniRule"/>
</dbReference>
<evidence type="ECO:0000313" key="9">
    <source>
        <dbReference type="Proteomes" id="UP000030437"/>
    </source>
</evidence>
<dbReference type="Gene3D" id="1.10.1060.10">
    <property type="entry name" value="Alpha-helical ferredoxin"/>
    <property type="match status" value="1"/>
</dbReference>
<dbReference type="OrthoDB" id="9770306at2"/>
<keyword evidence="5 6" id="KW-0411">Iron-sulfur</keyword>
<evidence type="ECO:0000259" key="7">
    <source>
        <dbReference type="PROSITE" id="PS51379"/>
    </source>
</evidence>